<dbReference type="KEGG" id="mae:Maeo_1239"/>
<sequence>MGSINAVISDVSNVNNLTGVITTTGKIEHNINNSFKILGIVFSGFQSESPAILGVKPDDFEFMNMYVFKGISGAMGLKSPIYNQKVIIETSGVVEAPIYYTIVYELR</sequence>
<dbReference type="HOGENOM" id="CLU_2204095_0_0_2"/>
<dbReference type="AlphaFoldDB" id="A6UWE3"/>
<gene>
    <name evidence="1" type="ordered locus">Maeo_1239</name>
</gene>
<dbReference type="eggNOG" id="arCOG09563">
    <property type="taxonomic scope" value="Archaea"/>
</dbReference>
<organism evidence="1 2">
    <name type="scientific">Methanococcus aeolicus (strain ATCC BAA-1280 / DSM 17508 / OCM 812 / Nankai-3)</name>
    <dbReference type="NCBI Taxonomy" id="419665"/>
    <lineage>
        <taxon>Archaea</taxon>
        <taxon>Methanobacteriati</taxon>
        <taxon>Methanobacteriota</taxon>
        <taxon>Methanomada group</taxon>
        <taxon>Methanococci</taxon>
        <taxon>Methanococcales</taxon>
        <taxon>Methanococcaceae</taxon>
        <taxon>Methanococcus</taxon>
    </lineage>
</organism>
<proteinExistence type="predicted"/>
<dbReference type="EMBL" id="CP000743">
    <property type="protein sequence ID" value="ABR56815.1"/>
    <property type="molecule type" value="Genomic_DNA"/>
</dbReference>
<dbReference type="RefSeq" id="WP_011973947.1">
    <property type="nucleotide sequence ID" value="NC_009635.1"/>
</dbReference>
<reference evidence="1" key="1">
    <citation type="submission" date="2007-06" db="EMBL/GenBank/DDBJ databases">
        <title>Complete sequence of Methanococcus aeolicus Nankai-3.</title>
        <authorList>
            <consortium name="US DOE Joint Genome Institute"/>
            <person name="Copeland A."/>
            <person name="Lucas S."/>
            <person name="Lapidus A."/>
            <person name="Barry K."/>
            <person name="Glavina del Rio T."/>
            <person name="Dalin E."/>
            <person name="Tice H."/>
            <person name="Pitluck S."/>
            <person name="Chain P."/>
            <person name="Malfatti S."/>
            <person name="Shin M."/>
            <person name="Vergez L."/>
            <person name="Schmutz J."/>
            <person name="Larimer F."/>
            <person name="Land M."/>
            <person name="Hauser L."/>
            <person name="Kyrpides N."/>
            <person name="Lykidis A."/>
            <person name="Sieprawska-Lupa M."/>
            <person name="Whitman W.B."/>
            <person name="Richardson P."/>
        </authorList>
    </citation>
    <scope>NUCLEOTIDE SEQUENCE [LARGE SCALE GENOMIC DNA]</scope>
    <source>
        <strain evidence="1">Nankai-3</strain>
    </source>
</reference>
<name>A6UWE3_META3</name>
<keyword evidence="2" id="KW-1185">Reference proteome</keyword>
<dbReference type="GeneID" id="5326987"/>
<dbReference type="STRING" id="419665.Maeo_1239"/>
<protein>
    <submittedName>
        <fullName evidence="1">Uncharacterized protein</fullName>
    </submittedName>
</protein>
<accession>A6UWE3</accession>
<dbReference type="Proteomes" id="UP000001106">
    <property type="component" value="Chromosome"/>
</dbReference>
<dbReference type="OrthoDB" id="374419at2157"/>
<evidence type="ECO:0000313" key="1">
    <source>
        <dbReference type="EMBL" id="ABR56815.1"/>
    </source>
</evidence>
<evidence type="ECO:0000313" key="2">
    <source>
        <dbReference type="Proteomes" id="UP000001106"/>
    </source>
</evidence>